<evidence type="ECO:0000259" key="8">
    <source>
        <dbReference type="SMART" id="SM00062"/>
    </source>
</evidence>
<sequence precursor="true">MKRGWMLAAALWALAMSMSCGAALAGEGPALRLAYQDRIGSVMPIIALREGYFKEAGLDLTPLQFSSGPACSEALYSGAADVAAMGDTAALIMAARAPGMVMLASHATGEGRHRIMVRADSPLKTLADLKGKKLGVKKGTSTYGGVLAALDKAGIPAGSVEIIDLSPSTMTEALFAGSIDAFAASEPTPSVAETKGARQLVDLSGLGNEYPIMMLARKKYVAANKKALTLFFAALKKAEAYAAAHPEETARIMAAQTGLPLPATKAALARHIYKLRLDDGIVKSLSATADFLVREKVLPAAPDMAVVIDREFVN</sequence>
<dbReference type="NCBIfam" id="TIGR01728">
    <property type="entry name" value="SsuA_fam"/>
    <property type="match status" value="1"/>
</dbReference>
<dbReference type="PANTHER" id="PTHR30024:SF42">
    <property type="entry name" value="ALIPHATIC SULFONATES-BINDING PROTEIN-RELATED"/>
    <property type="match status" value="1"/>
</dbReference>
<evidence type="ECO:0000313" key="9">
    <source>
        <dbReference type="EMBL" id="EFL52698.1"/>
    </source>
</evidence>
<dbReference type="GO" id="GO:0016020">
    <property type="term" value="C:membrane"/>
    <property type="evidence" value="ECO:0007669"/>
    <property type="project" value="InterPro"/>
</dbReference>
<dbReference type="AlphaFoldDB" id="E1JRS9"/>
<dbReference type="Pfam" id="PF09084">
    <property type="entry name" value="NMT1"/>
    <property type="match status" value="1"/>
</dbReference>
<dbReference type="InterPro" id="IPR001638">
    <property type="entry name" value="Solute-binding_3/MltF_N"/>
</dbReference>
<dbReference type="eggNOG" id="COG0715">
    <property type="taxonomic scope" value="Bacteria"/>
</dbReference>
<dbReference type="RefSeq" id="WP_005990470.1">
    <property type="nucleotide sequence ID" value="NZ_AECZ01000002.1"/>
</dbReference>
<dbReference type="Gene3D" id="3.40.190.10">
    <property type="entry name" value="Periplasmic binding protein-like II"/>
    <property type="match status" value="2"/>
</dbReference>
<dbReference type="GO" id="GO:0042626">
    <property type="term" value="F:ATPase-coupled transmembrane transporter activity"/>
    <property type="evidence" value="ECO:0007669"/>
    <property type="project" value="InterPro"/>
</dbReference>
<protein>
    <recommendedName>
        <fullName evidence="6">Putative aliphatic sulfonates-binding protein</fullName>
    </recommendedName>
</protein>
<evidence type="ECO:0000256" key="5">
    <source>
        <dbReference type="ARBA" id="ARBA00055538"/>
    </source>
</evidence>
<gene>
    <name evidence="9" type="ORF">DesfrDRAFT_0328</name>
</gene>
<comment type="similarity">
    <text evidence="2">Belongs to the bacterial solute-binding protein SsuA/TauA family.</text>
</comment>
<evidence type="ECO:0000256" key="2">
    <source>
        <dbReference type="ARBA" id="ARBA00010742"/>
    </source>
</evidence>
<comment type="function">
    <text evidence="5">Part of a binding-protein-dependent transport system for aliphatic sulfonates. Putative binding protein.</text>
</comment>
<evidence type="ECO:0000256" key="1">
    <source>
        <dbReference type="ARBA" id="ARBA00004418"/>
    </source>
</evidence>
<organism evidence="9 10">
    <name type="scientific">Solidesulfovibrio fructosivorans JJ]</name>
    <dbReference type="NCBI Taxonomy" id="596151"/>
    <lineage>
        <taxon>Bacteria</taxon>
        <taxon>Pseudomonadati</taxon>
        <taxon>Thermodesulfobacteriota</taxon>
        <taxon>Desulfovibrionia</taxon>
        <taxon>Desulfovibrionales</taxon>
        <taxon>Desulfovibrionaceae</taxon>
        <taxon>Solidesulfovibrio</taxon>
    </lineage>
</organism>
<dbReference type="SMART" id="SM00062">
    <property type="entry name" value="PBPb"/>
    <property type="match status" value="1"/>
</dbReference>
<dbReference type="Proteomes" id="UP000006250">
    <property type="component" value="Unassembled WGS sequence"/>
</dbReference>
<comment type="caution">
    <text evidence="9">The sequence shown here is derived from an EMBL/GenBank/DDBJ whole genome shotgun (WGS) entry which is preliminary data.</text>
</comment>
<proteinExistence type="inferred from homology"/>
<accession>E1JRS9</accession>
<feature type="chain" id="PRO_5003148034" description="Putative aliphatic sulfonates-binding protein" evidence="7">
    <location>
        <begin position="23"/>
        <end position="314"/>
    </location>
</feature>
<keyword evidence="10" id="KW-1185">Reference proteome</keyword>
<dbReference type="PANTHER" id="PTHR30024">
    <property type="entry name" value="ALIPHATIC SULFONATES-BINDING PROTEIN-RELATED"/>
    <property type="match status" value="1"/>
</dbReference>
<dbReference type="InterPro" id="IPR015168">
    <property type="entry name" value="SsuA/THI5"/>
</dbReference>
<comment type="subcellular location">
    <subcellularLocation>
        <location evidence="1">Periplasm</location>
    </subcellularLocation>
</comment>
<evidence type="ECO:0000256" key="7">
    <source>
        <dbReference type="SAM" id="SignalP"/>
    </source>
</evidence>
<evidence type="ECO:0000256" key="6">
    <source>
        <dbReference type="ARBA" id="ARBA00070228"/>
    </source>
</evidence>
<name>E1JRS9_SOLFR</name>
<dbReference type="PROSITE" id="PS51257">
    <property type="entry name" value="PROKAR_LIPOPROTEIN"/>
    <property type="match status" value="1"/>
</dbReference>
<dbReference type="EMBL" id="AECZ01000002">
    <property type="protein sequence ID" value="EFL52698.1"/>
    <property type="molecule type" value="Genomic_DNA"/>
</dbReference>
<dbReference type="FunFam" id="3.40.190.10:FF:000050">
    <property type="entry name" value="Sulfonate ABC transporter substrate-binding protein"/>
    <property type="match status" value="1"/>
</dbReference>
<dbReference type="GO" id="GO:0042597">
    <property type="term" value="C:periplasmic space"/>
    <property type="evidence" value="ECO:0007669"/>
    <property type="project" value="UniProtKB-SubCell"/>
</dbReference>
<dbReference type="STRING" id="596151.DesfrDRAFT_0328"/>
<dbReference type="OrthoDB" id="2054296at2"/>
<evidence type="ECO:0000313" key="10">
    <source>
        <dbReference type="Proteomes" id="UP000006250"/>
    </source>
</evidence>
<reference evidence="9 10" key="1">
    <citation type="submission" date="2010-08" db="EMBL/GenBank/DDBJ databases">
        <title>The draft genome of Desulfovibrio fructosovorans JJ.</title>
        <authorList>
            <consortium name="US DOE Joint Genome Institute (JGI-PGF)"/>
            <person name="Lucas S."/>
            <person name="Copeland A."/>
            <person name="Lapidus A."/>
            <person name="Cheng J.-F."/>
            <person name="Bruce D."/>
            <person name="Goodwin L."/>
            <person name="Pitluck S."/>
            <person name="Land M.L."/>
            <person name="Hauser L."/>
            <person name="Chang Y.-J."/>
            <person name="Jeffries C."/>
            <person name="Wall J.D."/>
            <person name="Stahl D.A."/>
            <person name="Arkin A.P."/>
            <person name="Dehal P."/>
            <person name="Stolyar S.M."/>
            <person name="Hazen T.C."/>
            <person name="Woyke T.J."/>
        </authorList>
    </citation>
    <scope>NUCLEOTIDE SEQUENCE [LARGE SCALE GENOMIC DNA]</scope>
    <source>
        <strain evidence="9 10">JJ</strain>
    </source>
</reference>
<keyword evidence="3" id="KW-0813">Transport</keyword>
<dbReference type="InterPro" id="IPR010067">
    <property type="entry name" value="ABC_SsuA_sub-bd"/>
</dbReference>
<keyword evidence="4 7" id="KW-0732">Signal</keyword>
<feature type="signal peptide" evidence="7">
    <location>
        <begin position="1"/>
        <end position="22"/>
    </location>
</feature>
<evidence type="ECO:0000256" key="4">
    <source>
        <dbReference type="ARBA" id="ARBA00022729"/>
    </source>
</evidence>
<feature type="domain" description="Solute-binding protein family 3/N-terminal" evidence="8">
    <location>
        <begin position="30"/>
        <end position="245"/>
    </location>
</feature>
<dbReference type="SUPFAM" id="SSF53850">
    <property type="entry name" value="Periplasmic binding protein-like II"/>
    <property type="match status" value="1"/>
</dbReference>
<evidence type="ECO:0000256" key="3">
    <source>
        <dbReference type="ARBA" id="ARBA00022448"/>
    </source>
</evidence>